<dbReference type="AlphaFoldDB" id="A0A0F8XAQ2"/>
<name>A0A0F8XAQ2_9ZZZZ</name>
<dbReference type="Gene3D" id="3.40.50.720">
    <property type="entry name" value="NAD(P)-binding Rossmann-like Domain"/>
    <property type="match status" value="1"/>
</dbReference>
<evidence type="ECO:0000313" key="1">
    <source>
        <dbReference type="EMBL" id="KKK58055.1"/>
    </source>
</evidence>
<dbReference type="EMBL" id="LAZR01064171">
    <property type="protein sequence ID" value="KKK58055.1"/>
    <property type="molecule type" value="Genomic_DNA"/>
</dbReference>
<sequence length="57" mass="6367">MQTKVDELLHKPLVVINLGLKKFAENLEEQKVEVVQVDWVPPAGGDKAMADLLDQLL</sequence>
<protein>
    <recommendedName>
        <fullName evidence="2">FdrA domain protein</fullName>
    </recommendedName>
</protein>
<accession>A0A0F8XAQ2</accession>
<organism evidence="1">
    <name type="scientific">marine sediment metagenome</name>
    <dbReference type="NCBI Taxonomy" id="412755"/>
    <lineage>
        <taxon>unclassified sequences</taxon>
        <taxon>metagenomes</taxon>
        <taxon>ecological metagenomes</taxon>
    </lineage>
</organism>
<evidence type="ECO:0008006" key="2">
    <source>
        <dbReference type="Google" id="ProtNLM"/>
    </source>
</evidence>
<gene>
    <name evidence="1" type="ORF">LCGC14_3048280</name>
</gene>
<comment type="caution">
    <text evidence="1">The sequence shown here is derived from an EMBL/GenBank/DDBJ whole genome shotgun (WGS) entry which is preliminary data.</text>
</comment>
<reference evidence="1" key="1">
    <citation type="journal article" date="2015" name="Nature">
        <title>Complex archaea that bridge the gap between prokaryotes and eukaryotes.</title>
        <authorList>
            <person name="Spang A."/>
            <person name="Saw J.H."/>
            <person name="Jorgensen S.L."/>
            <person name="Zaremba-Niedzwiedzka K."/>
            <person name="Martijn J."/>
            <person name="Lind A.E."/>
            <person name="van Eijk R."/>
            <person name="Schleper C."/>
            <person name="Guy L."/>
            <person name="Ettema T.J."/>
        </authorList>
    </citation>
    <scope>NUCLEOTIDE SEQUENCE</scope>
</reference>
<proteinExistence type="predicted"/>